<evidence type="ECO:0000313" key="24">
    <source>
        <dbReference type="EMBL" id="WFD04396.1"/>
    </source>
</evidence>
<feature type="region of interest" description="Disordered" evidence="19">
    <location>
        <begin position="282"/>
        <end position="302"/>
    </location>
</feature>
<feature type="transmembrane region" description="Helical" evidence="20">
    <location>
        <begin position="879"/>
        <end position="904"/>
    </location>
</feature>
<keyword evidence="12" id="KW-0539">Nucleus</keyword>
<dbReference type="Proteomes" id="UP001214603">
    <property type="component" value="Chromosome 8"/>
</dbReference>
<dbReference type="Pfam" id="PF00125">
    <property type="entry name" value="Histone"/>
    <property type="match status" value="1"/>
</dbReference>
<evidence type="ECO:0000256" key="20">
    <source>
        <dbReference type="SAM" id="Phobius"/>
    </source>
</evidence>
<name>A0AAF0E254_9BASI</name>
<comment type="subunit">
    <text evidence="18">The nucleosome is a histone octamer containing two molecules each of H2A, H2B, H3 and H4 assembled in one H3-H4 heterotetramer and two H2A-H2B heterodimers. The octamer wraps approximately 147 bp of DNA. H2A or its variant H2A.Z forms a heterodimer with H2B. H2A.Z associates with the VPS72/SWC2 subunit of the SWR1 chromatin remodeling complex. Also interacts with RBP1/DNA-directed RNA polymerase II largest subunit.</text>
</comment>
<keyword evidence="8 20" id="KW-1133">Transmembrane helix</keyword>
<feature type="domain" description="Chitin synthase N-terminal" evidence="22">
    <location>
        <begin position="386"/>
        <end position="450"/>
    </location>
</feature>
<evidence type="ECO:0000259" key="23">
    <source>
        <dbReference type="Pfam" id="PF16211"/>
    </source>
</evidence>
<evidence type="ECO:0000256" key="3">
    <source>
        <dbReference type="ARBA" id="ARBA00004286"/>
    </source>
</evidence>
<dbReference type="GO" id="GO:0004100">
    <property type="term" value="F:chitin synthase activity"/>
    <property type="evidence" value="ECO:0007669"/>
    <property type="project" value="InterPro"/>
</dbReference>
<dbReference type="GO" id="GO:0030428">
    <property type="term" value="C:cell septum"/>
    <property type="evidence" value="ECO:0007669"/>
    <property type="project" value="TreeGrafter"/>
</dbReference>
<evidence type="ECO:0000256" key="6">
    <source>
        <dbReference type="ARBA" id="ARBA00022692"/>
    </source>
</evidence>
<comment type="similarity">
    <text evidence="4">Belongs to the histone H2A family.</text>
</comment>
<reference evidence="24" key="1">
    <citation type="submission" date="2023-03" db="EMBL/GenBank/DDBJ databases">
        <title>Mating type loci evolution in Malassezia.</title>
        <authorList>
            <person name="Coelho M.A."/>
        </authorList>
    </citation>
    <scope>NUCLEOTIDE SEQUENCE</scope>
    <source>
        <strain evidence="24">CBS 7876</strain>
    </source>
</reference>
<evidence type="ECO:0000256" key="19">
    <source>
        <dbReference type="SAM" id="MobiDB-lite"/>
    </source>
</evidence>
<dbReference type="GO" id="GO:0005634">
    <property type="term" value="C:nucleus"/>
    <property type="evidence" value="ECO:0007669"/>
    <property type="project" value="UniProtKB-SubCell"/>
</dbReference>
<feature type="transmembrane region" description="Helical" evidence="20">
    <location>
        <begin position="800"/>
        <end position="829"/>
    </location>
</feature>
<dbReference type="InterPro" id="IPR004835">
    <property type="entry name" value="Chitin_synth"/>
</dbReference>
<feature type="transmembrane region" description="Helical" evidence="20">
    <location>
        <begin position="849"/>
        <end position="867"/>
    </location>
</feature>
<dbReference type="PANTHER" id="PTHR22914">
    <property type="entry name" value="CHITIN SYNTHASE"/>
    <property type="match status" value="1"/>
</dbReference>
<evidence type="ECO:0000256" key="18">
    <source>
        <dbReference type="ARBA" id="ARBA00063043"/>
    </source>
</evidence>
<evidence type="ECO:0000259" key="22">
    <source>
        <dbReference type="Pfam" id="PF08407"/>
    </source>
</evidence>
<evidence type="ECO:0000256" key="13">
    <source>
        <dbReference type="ARBA" id="ARBA00023269"/>
    </source>
</evidence>
<dbReference type="FunFam" id="1.10.20.10:FF:000005">
    <property type="entry name" value="Histone H2A"/>
    <property type="match status" value="1"/>
</dbReference>
<dbReference type="SUPFAM" id="SSF47113">
    <property type="entry name" value="Histone-fold"/>
    <property type="match status" value="1"/>
</dbReference>
<evidence type="ECO:0000256" key="17">
    <source>
        <dbReference type="ARBA" id="ARBA00040236"/>
    </source>
</evidence>
<dbReference type="PANTHER" id="PTHR22914:SF38">
    <property type="entry name" value="CHITIN SYNTHASE 2"/>
    <property type="match status" value="1"/>
</dbReference>
<evidence type="ECO:0000256" key="14">
    <source>
        <dbReference type="ARBA" id="ARBA00023316"/>
    </source>
</evidence>
<evidence type="ECO:0000259" key="21">
    <source>
        <dbReference type="Pfam" id="PF00125"/>
    </source>
</evidence>
<dbReference type="GO" id="GO:0000786">
    <property type="term" value="C:nucleosome"/>
    <property type="evidence" value="ECO:0007669"/>
    <property type="project" value="UniProtKB-KW"/>
</dbReference>
<dbReference type="Pfam" id="PF16211">
    <property type="entry name" value="Histone_H2A_C"/>
    <property type="match status" value="1"/>
</dbReference>
<keyword evidence="11 20" id="KW-0472">Membrane</keyword>
<feature type="domain" description="Core Histone H2A/H2B/H3" evidence="21">
    <location>
        <begin position="12"/>
        <end position="98"/>
    </location>
</feature>
<dbReference type="AlphaFoldDB" id="A0AAF0E254"/>
<evidence type="ECO:0000256" key="2">
    <source>
        <dbReference type="ARBA" id="ARBA00004141"/>
    </source>
</evidence>
<dbReference type="GO" id="GO:0006031">
    <property type="term" value="P:chitin biosynthetic process"/>
    <property type="evidence" value="ECO:0007669"/>
    <property type="project" value="TreeGrafter"/>
</dbReference>
<evidence type="ECO:0000256" key="8">
    <source>
        <dbReference type="ARBA" id="ARBA00022989"/>
    </source>
</evidence>
<keyword evidence="6 20" id="KW-0812">Transmembrane</keyword>
<evidence type="ECO:0000256" key="12">
    <source>
        <dbReference type="ARBA" id="ARBA00023242"/>
    </source>
</evidence>
<dbReference type="InterPro" id="IPR032458">
    <property type="entry name" value="Histone_H2A_CS"/>
</dbReference>
<evidence type="ECO:0000256" key="7">
    <source>
        <dbReference type="ARBA" id="ARBA00022853"/>
    </source>
</evidence>
<evidence type="ECO:0000256" key="9">
    <source>
        <dbReference type="ARBA" id="ARBA00022990"/>
    </source>
</evidence>
<feature type="region of interest" description="Disordered" evidence="19">
    <location>
        <begin position="1"/>
        <end position="26"/>
    </location>
</feature>
<dbReference type="Pfam" id="PF08407">
    <property type="entry name" value="Chitin_synth_1N"/>
    <property type="match status" value="1"/>
</dbReference>
<dbReference type="InterPro" id="IPR002119">
    <property type="entry name" value="Histone_H2A"/>
</dbReference>
<keyword evidence="25" id="KW-1185">Reference proteome</keyword>
<dbReference type="GO" id="GO:0071555">
    <property type="term" value="P:cell wall organization"/>
    <property type="evidence" value="ECO:0007669"/>
    <property type="project" value="UniProtKB-KW"/>
</dbReference>
<evidence type="ECO:0000256" key="1">
    <source>
        <dbReference type="ARBA" id="ARBA00004123"/>
    </source>
</evidence>
<keyword evidence="10" id="KW-0238">DNA-binding</keyword>
<dbReference type="GO" id="GO:0030527">
    <property type="term" value="F:structural constituent of chromatin"/>
    <property type="evidence" value="ECO:0007669"/>
    <property type="project" value="InterPro"/>
</dbReference>
<keyword evidence="14" id="KW-0961">Cell wall biogenesis/degradation</keyword>
<evidence type="ECO:0000256" key="15">
    <source>
        <dbReference type="ARBA" id="ARBA00024009"/>
    </source>
</evidence>
<dbReference type="GO" id="GO:0003677">
    <property type="term" value="F:DNA binding"/>
    <property type="evidence" value="ECO:0007669"/>
    <property type="project" value="UniProtKB-KW"/>
</dbReference>
<dbReference type="GO" id="GO:0071944">
    <property type="term" value="C:cell periphery"/>
    <property type="evidence" value="ECO:0007669"/>
    <property type="project" value="TreeGrafter"/>
</dbReference>
<dbReference type="InterPro" id="IPR032454">
    <property type="entry name" value="Histone_H2A_C"/>
</dbReference>
<dbReference type="GO" id="GO:0016020">
    <property type="term" value="C:membrane"/>
    <property type="evidence" value="ECO:0007669"/>
    <property type="project" value="UniProtKB-SubCell"/>
</dbReference>
<feature type="transmembrane region" description="Helical" evidence="20">
    <location>
        <begin position="910"/>
        <end position="933"/>
    </location>
</feature>
<proteinExistence type="inferred from homology"/>
<evidence type="ECO:0000256" key="11">
    <source>
        <dbReference type="ARBA" id="ARBA00023136"/>
    </source>
</evidence>
<feature type="domain" description="Histone H2A C-terminal" evidence="23">
    <location>
        <begin position="100"/>
        <end position="121"/>
    </location>
</feature>
<keyword evidence="5" id="KW-0158">Chromosome</keyword>
<dbReference type="GO" id="GO:0046982">
    <property type="term" value="F:protein heterodimerization activity"/>
    <property type="evidence" value="ECO:0007669"/>
    <property type="project" value="InterPro"/>
</dbReference>
<evidence type="ECO:0000256" key="10">
    <source>
        <dbReference type="ARBA" id="ARBA00023125"/>
    </source>
</evidence>
<accession>A0AAF0E254</accession>
<feature type="transmembrane region" description="Helical" evidence="20">
    <location>
        <begin position="1041"/>
        <end position="1059"/>
    </location>
</feature>
<dbReference type="PRINTS" id="PR00620">
    <property type="entry name" value="HISTONEH2A"/>
</dbReference>
<comment type="function">
    <text evidence="15">Polymerizes chitin, a structural polymer of the cell wall and septum, by transferring the sugar moiety of UDP-GlcNAc to the non-reducing end of the growing chitin polymer.</text>
</comment>
<evidence type="ECO:0000313" key="25">
    <source>
        <dbReference type="Proteomes" id="UP001214603"/>
    </source>
</evidence>
<dbReference type="InterPro" id="IPR009072">
    <property type="entry name" value="Histone-fold"/>
</dbReference>
<dbReference type="CDD" id="cd04190">
    <property type="entry name" value="Chitin_synth_C"/>
    <property type="match status" value="1"/>
</dbReference>
<dbReference type="PROSITE" id="PS00046">
    <property type="entry name" value="HISTONE_H2A"/>
    <property type="match status" value="1"/>
</dbReference>
<evidence type="ECO:0000256" key="16">
    <source>
        <dbReference type="ARBA" id="ARBA00037526"/>
    </source>
</evidence>
<sequence length="1109" mass="122104">MAAGTGGKSGPTTNQKSEARKPVSQSVRAGLQFPVGRIHRHLKKKSQNNIRVGAKAAVYTSAILEYLTAEVLELAGNASKDLRVKRITPRHLQLAIRGDEELDSLIRATIAGGGVLPYIHKSRMDDGMTHAVSRYEQALAAMNQDQSGADGGADDVAESTEAATHQVYGHGHHVSATSEAELLGGTSDAHAPYGWNSTQDLGLYSDTSQYAYPEQYDPGAYPAPYAHTDPVYAQPDAAYAQSYDTHYMNQDYAQYPTSYAPADTQQQLEPYAYGYEYPGYGERRSNGSDPPPSWHSHETFGESEKEHTGFATVPMYDGQLSHPLPFDTAHAPNGGLGVPEIPEHTASVAPENLVAKPSEVALTPGATQHFGPAPLQGRQQRRHNVNRNVALTYGNLVLNCPIPTKLSTFVNRRDSDEFTHMRYSAVTCDADEFARNNFTLRQSLYNRHTEIFIGVTMYNEDEELFCRTMHGVMKNIAHLCTRHKSRVWGEGSWNKVVVGIIADGRKNISPRVLDCLSALGVYQEGVAKNMVDDKAVQAHVYEYTTQLSLDSKVHFRGAEHGMVPVQIMFCLKEKNAKKINSHRWFFNAFAPVLQPNVCILLDVGTKPEHKSIYNLWKSFDRNSNVGGACGEITVDTGGKAGLGLALLNPLVAAQNFEYKISNILDKTLESVFGYISVLPGAFSAYRYIALQNDPVTGKGPLASYFKGEFLHGGDADVFTSNMYLAEDRILCFELAAKPNSDWVMKYVSTARGVTDVPNRIPEFISQRRRWLNGAFFSAVYALTHTFQFGRTAHSVWRKMVLALATIYTFLNMLFAWFSLANFYIFFRVLTRGMEGPSFGLHGIGIVNEILHFIYVGTLVACFILALGNRPQGSAWKYTAVVVIFALLTAYMLVGGVLCIVKMFQGDSSSTFAQLVVSLVSTYGVYVVGSLLALDPLHLITSSLQYFIFTPTYINVLNIYAFCNLHDISWGTKGDTAAPQDLGKVTSTGQGMAEVSLPSAQADIDTAYEEALANLRVRPTVITGAGASETTRKLDYYKNIRTNVLLLWSLSNALLAGVILDTELTGTFDPKAGNMRTRVYILVVLIFVAVMSGIRFIGSTLYLMLRFING</sequence>
<dbReference type="Gene3D" id="1.10.20.10">
    <property type="entry name" value="Histone, subunit A"/>
    <property type="match status" value="1"/>
</dbReference>
<keyword evidence="24" id="KW-0808">Transferase</keyword>
<gene>
    <name evidence="24" type="primary">CHS3_2</name>
    <name evidence="24" type="ORF">MOBT1_003105</name>
</gene>
<evidence type="ECO:0000256" key="4">
    <source>
        <dbReference type="ARBA" id="ARBA00010691"/>
    </source>
</evidence>
<keyword evidence="9" id="KW-0007">Acetylation</keyword>
<keyword evidence="24" id="KW-0328">Glycosyltransferase</keyword>
<dbReference type="EMBL" id="CP119941">
    <property type="protein sequence ID" value="WFD04396.1"/>
    <property type="molecule type" value="Genomic_DNA"/>
</dbReference>
<dbReference type="InterPro" id="IPR013616">
    <property type="entry name" value="Chitin_synth_N"/>
</dbReference>
<dbReference type="Pfam" id="PF01644">
    <property type="entry name" value="Chitin_synth_1"/>
    <property type="match status" value="1"/>
</dbReference>
<dbReference type="CDD" id="cd00074">
    <property type="entry name" value="HFD_H2A"/>
    <property type="match status" value="1"/>
</dbReference>
<feature type="transmembrane region" description="Helical" evidence="20">
    <location>
        <begin position="1079"/>
        <end position="1104"/>
    </location>
</feature>
<evidence type="ECO:0000256" key="5">
    <source>
        <dbReference type="ARBA" id="ARBA00022454"/>
    </source>
</evidence>
<comment type="function">
    <text evidence="16">Variant histone H2A which can replace H2A in some nucleosomes. Nucleosomes wrap and compact DNA into chromatin, limiting DNA accessibility to the cellular machineries which require DNA as a template. Histones thereby play a central role in transcription regulation, DNA repair, DNA replication and chromosomal stability. DNA accessibility is regulated via a complex set of post-translational modifications of histones, also called histone code, and nucleosome remodeling. This variant is enriched at promoters, it may keep them in a repressed state until the appropriate activation signal is received. Near telomeres, it may counteract gene silencing caused by the spread of heterochromatin proteins. Required for the RNA polymerase II and SPT15/TBP recruitment to the target genes. Involved in chromosome stability.</text>
</comment>
<organism evidence="24 25">
    <name type="scientific">Malassezia obtusa</name>
    <dbReference type="NCBI Taxonomy" id="76774"/>
    <lineage>
        <taxon>Eukaryota</taxon>
        <taxon>Fungi</taxon>
        <taxon>Dikarya</taxon>
        <taxon>Basidiomycota</taxon>
        <taxon>Ustilaginomycotina</taxon>
        <taxon>Malasseziomycetes</taxon>
        <taxon>Malasseziales</taxon>
        <taxon>Malasseziaceae</taxon>
        <taxon>Malassezia</taxon>
    </lineage>
</organism>
<keyword evidence="7" id="KW-0156">Chromatin regulator</keyword>
<keyword evidence="13" id="KW-0544">Nucleosome core</keyword>
<protein>
    <recommendedName>
        <fullName evidence="17">Histone H2A.Z</fullName>
    </recommendedName>
</protein>
<dbReference type="InterPro" id="IPR007125">
    <property type="entry name" value="H2A/H2B/H3"/>
</dbReference>
<comment type="subcellular location">
    <subcellularLocation>
        <location evidence="3">Chromosome</location>
    </subcellularLocation>
    <subcellularLocation>
        <location evidence="2">Membrane</location>
        <topology evidence="2">Multi-pass membrane protein</topology>
    </subcellularLocation>
    <subcellularLocation>
        <location evidence="1">Nucleus</location>
    </subcellularLocation>
</comment>
<dbReference type="GO" id="GO:0006325">
    <property type="term" value="P:chromatin organization"/>
    <property type="evidence" value="ECO:0007669"/>
    <property type="project" value="UniProtKB-KW"/>
</dbReference>
<dbReference type="SMART" id="SM00414">
    <property type="entry name" value="H2A"/>
    <property type="match status" value="1"/>
</dbReference>